<feature type="compositionally biased region" description="Acidic residues" evidence="2">
    <location>
        <begin position="187"/>
        <end position="214"/>
    </location>
</feature>
<dbReference type="GO" id="GO:0000724">
    <property type="term" value="P:double-strand break repair via homologous recombination"/>
    <property type="evidence" value="ECO:0007669"/>
    <property type="project" value="TreeGrafter"/>
</dbReference>
<comment type="similarity">
    <text evidence="1">Belongs to the helicase family. RecQ subfamily.</text>
</comment>
<keyword evidence="5" id="KW-1185">Reference proteome</keyword>
<evidence type="ECO:0000256" key="2">
    <source>
        <dbReference type="SAM" id="MobiDB-lite"/>
    </source>
</evidence>
<dbReference type="GO" id="GO:0009378">
    <property type="term" value="F:four-way junction helicase activity"/>
    <property type="evidence" value="ECO:0007669"/>
    <property type="project" value="TreeGrafter"/>
</dbReference>
<feature type="compositionally biased region" description="Basic and acidic residues" evidence="2">
    <location>
        <begin position="167"/>
        <end position="186"/>
    </location>
</feature>
<comment type="caution">
    <text evidence="4">The sequence shown here is derived from an EMBL/GenBank/DDBJ whole genome shotgun (WGS) entry which is preliminary data.</text>
</comment>
<feature type="region of interest" description="Disordered" evidence="2">
    <location>
        <begin position="135"/>
        <end position="214"/>
    </location>
</feature>
<sequence>MGKFFCTTPGCRFPQVGKDTKQHNNWYHNSRSYRVPFLDNETKRCERKDGLLQCPCGDTEHSKYNRNAFERVLGTSPHDSLDLTEERFREPFPEWEWDPDLLEYVVNDSHSQQLRARAHDEDYPMEDAEELSIRHEAQEVDTEMEGVEETGGLEDNLYDDDMGGSEGLRDDSDRHEVEDAGQRGEGEEADGIEGGDEGDEEADGSEGGDSEDDIDDYWVSEWKDLEAEGPVTDEVLDDLLTRYSLNSSSAPSPQCAIETLRKVDVVVDPTWRWSICISCGHPVHWARIYQNHIRRHLVISRLGNTPDNTPSESEIFKCLIVLNAHQYTPFPTLTAIEPVPGMEQRAAFQCGYPGCNGIRSTRGSLDNHFRDVHPHILPKKRVRNRILVHPLKGFRGDQQFIPIISPQTPPPANHILRDIIKKAEELKLGVPSETYSAPSNSVDLNPIFAQLHWHLILEAVNISLLRKSAATPDPETERAYCRIKETSRLYYQKVMLSLDALDTTTRRWIRTSSQNTPLKSVPFRRPQELGTVTRDADFVSTFLVFLLRHTSKALDNFPIYLTDITKFHIQRLHEQASTSNVDDASDDALITLFHRAIWTYVTSVDQAYHDDELNDPLTRFVVAYHIQDDYGAFASAKQLPPNLIKAQWCFRASGAWEIICKRHEFGNVAFDTYETLVQPWLTDGRPSTFTKLRENIKRLSELAYNQPTRARFSWDPSNEVISIDGFPLSAKGLFTTWKDCLGSLTESIDVVFQGCNYTDILNSFDAHMDPDPGQCAKWFRDSTSCNDHRYSIFDEKLNDIDKYRPILRDHLACDERFFKSVAGVTHPNYRESFITCAPLAILTKVFEETIKEWFGLVQDVVNMMWYLIHATAPGSARGRENEPLTYANHPNHPKNLHFISGHLCLETVYRKTASQQGTAGEAITRAMPWQVGRLVLLVIGCIYYAAAHLGAMIGMPKECLDNYMFYMFVRNGQPMTSKDFSKVLGNVTESTLGYPLLLRDWRQLKSNLMLHKANVSWDEPDDEEEEDRATHKMLAHSAIVGQTSYGVQSENATKHLSQDLVASQLRTAVRWQRTIDFLHPSFRKLTHQGLDVSFAVPMSPEAAKAALEELLAKQSTLHEQAIIHSEERIKAWMIDALNSLGVQILKDIKGTKPHPHSPSPPIFVSKDILPIVMRNLFPNIPSERWAWRSPQQAESVASVLSSNHVFSILSTGEGKSLQFFAAPLLKPDRLFVVILPLISLTEDMLRRAQAITAYKAGVWGSQDFDTHTTSLVFVSAHEAGTATFGRWINSLEISKRLDRIFIDEAHHLKTDSNFRECFASLIKLRTTKVPFSFLSGSLGPHDIDFVLSVMGIEEKTLVTEIRSYCGRPNHRYTLEKLSSSNSSVVISAIKHFMDRHPLKSDERGLIYVSSVELCKDIGAALGIPAYYSAETAQNKAAFQCDWRGGYDPGKLWMVCTPAFGEGIDYGAVRCVIVYEPFGMTPLKQYFGRAGRDDLLAFCHLLYSCLPFLPDNPEQDLEGRIPYYQLLVSPSCMRFSEYAYDREVHCCAAIGAELCQNCLDGPPFISLQQPLQAEIPSNPSNPVVDVSVPPISVSSTSESIAEGDSHCKQEIELLDRILQRVVDSGCPACWVARKDHSINHAEPQGFTNNRNRLTNLKMSKSLHWAFCYHCWVPYRHFSTHPAPKSNGRILPSDCPFESSIPTIIPTLIAHIYTDRRKVKKIAEHLGVATWLKYPDFMKWLQEPCTAVTDVPNHSYRCSTTFKDFTKSMIPLDIFLLSNLYLIFL</sequence>
<dbReference type="Gene3D" id="3.40.50.300">
    <property type="entry name" value="P-loop containing nucleotide triphosphate hydrolases"/>
    <property type="match status" value="2"/>
</dbReference>
<evidence type="ECO:0000256" key="1">
    <source>
        <dbReference type="ARBA" id="ARBA00005446"/>
    </source>
</evidence>
<dbReference type="PROSITE" id="PS51192">
    <property type="entry name" value="HELICASE_ATP_BIND_1"/>
    <property type="match status" value="1"/>
</dbReference>
<dbReference type="EMBL" id="JAACJM010000104">
    <property type="protein sequence ID" value="KAF5346239.1"/>
    <property type="molecule type" value="Genomic_DNA"/>
</dbReference>
<dbReference type="GO" id="GO:0043138">
    <property type="term" value="F:3'-5' DNA helicase activity"/>
    <property type="evidence" value="ECO:0007669"/>
    <property type="project" value="TreeGrafter"/>
</dbReference>
<dbReference type="InterPro" id="IPR011545">
    <property type="entry name" value="DEAD/DEAH_box_helicase_dom"/>
</dbReference>
<dbReference type="GO" id="GO:0005694">
    <property type="term" value="C:chromosome"/>
    <property type="evidence" value="ECO:0007669"/>
    <property type="project" value="TreeGrafter"/>
</dbReference>
<dbReference type="InterPro" id="IPR027417">
    <property type="entry name" value="P-loop_NTPase"/>
</dbReference>
<dbReference type="OrthoDB" id="2507344at2759"/>
<dbReference type="PANTHER" id="PTHR13710:SF154">
    <property type="entry name" value="RECQ HELICASE, PUTATIVE (AFU_ORTHOLOGUE AFUA_6G14720)-RELATED"/>
    <property type="match status" value="1"/>
</dbReference>
<reference evidence="4 5" key="1">
    <citation type="journal article" date="2020" name="ISME J.">
        <title>Uncovering the hidden diversity of litter-decomposition mechanisms in mushroom-forming fungi.</title>
        <authorList>
            <person name="Floudas D."/>
            <person name="Bentzer J."/>
            <person name="Ahren D."/>
            <person name="Johansson T."/>
            <person name="Persson P."/>
            <person name="Tunlid A."/>
        </authorList>
    </citation>
    <scope>NUCLEOTIDE SEQUENCE [LARGE SCALE GENOMIC DNA]</scope>
    <source>
        <strain evidence="4 5">CBS 291.85</strain>
    </source>
</reference>
<evidence type="ECO:0000313" key="5">
    <source>
        <dbReference type="Proteomes" id="UP000559256"/>
    </source>
</evidence>
<proteinExistence type="inferred from homology"/>
<evidence type="ECO:0000259" key="3">
    <source>
        <dbReference type="PROSITE" id="PS51192"/>
    </source>
</evidence>
<dbReference type="GO" id="GO:0005737">
    <property type="term" value="C:cytoplasm"/>
    <property type="evidence" value="ECO:0007669"/>
    <property type="project" value="TreeGrafter"/>
</dbReference>
<name>A0A8H5CRW1_9AGAR</name>
<dbReference type="SUPFAM" id="SSF52540">
    <property type="entry name" value="P-loop containing nucleoside triphosphate hydrolases"/>
    <property type="match status" value="1"/>
</dbReference>
<evidence type="ECO:0000313" key="4">
    <source>
        <dbReference type="EMBL" id="KAF5346239.1"/>
    </source>
</evidence>
<gene>
    <name evidence="4" type="ORF">D9758_014399</name>
</gene>
<dbReference type="InterPro" id="IPR014001">
    <property type="entry name" value="Helicase_ATP-bd"/>
</dbReference>
<organism evidence="4 5">
    <name type="scientific">Tetrapyrgos nigripes</name>
    <dbReference type="NCBI Taxonomy" id="182062"/>
    <lineage>
        <taxon>Eukaryota</taxon>
        <taxon>Fungi</taxon>
        <taxon>Dikarya</taxon>
        <taxon>Basidiomycota</taxon>
        <taxon>Agaricomycotina</taxon>
        <taxon>Agaricomycetes</taxon>
        <taxon>Agaricomycetidae</taxon>
        <taxon>Agaricales</taxon>
        <taxon>Marasmiineae</taxon>
        <taxon>Marasmiaceae</taxon>
        <taxon>Tetrapyrgos</taxon>
    </lineage>
</organism>
<dbReference type="Proteomes" id="UP000559256">
    <property type="component" value="Unassembled WGS sequence"/>
</dbReference>
<dbReference type="GO" id="GO:0005524">
    <property type="term" value="F:ATP binding"/>
    <property type="evidence" value="ECO:0007669"/>
    <property type="project" value="InterPro"/>
</dbReference>
<protein>
    <recommendedName>
        <fullName evidence="3">Helicase ATP-binding domain-containing protein</fullName>
    </recommendedName>
</protein>
<accession>A0A8H5CRW1</accession>
<feature type="domain" description="Helicase ATP-binding" evidence="3">
    <location>
        <begin position="1196"/>
        <end position="1356"/>
    </location>
</feature>
<dbReference type="PANTHER" id="PTHR13710">
    <property type="entry name" value="DNA HELICASE RECQ FAMILY MEMBER"/>
    <property type="match status" value="1"/>
</dbReference>
<dbReference type="GO" id="GO:0003676">
    <property type="term" value="F:nucleic acid binding"/>
    <property type="evidence" value="ECO:0007669"/>
    <property type="project" value="InterPro"/>
</dbReference>
<feature type="compositionally biased region" description="Acidic residues" evidence="2">
    <location>
        <begin position="139"/>
        <end position="163"/>
    </location>
</feature>
<dbReference type="Pfam" id="PF00270">
    <property type="entry name" value="DEAD"/>
    <property type="match status" value="1"/>
</dbReference>
<dbReference type="SMART" id="SM00487">
    <property type="entry name" value="DEXDc"/>
    <property type="match status" value="1"/>
</dbReference>